<dbReference type="InterPro" id="IPR008928">
    <property type="entry name" value="6-hairpin_glycosidase_sf"/>
</dbReference>
<accession>A0A844G033</accession>
<dbReference type="GO" id="GO:0005975">
    <property type="term" value="P:carbohydrate metabolic process"/>
    <property type="evidence" value="ECO:0007669"/>
    <property type="project" value="InterPro"/>
</dbReference>
<evidence type="ECO:0008006" key="3">
    <source>
        <dbReference type="Google" id="ProtNLM"/>
    </source>
</evidence>
<evidence type="ECO:0000313" key="1">
    <source>
        <dbReference type="EMBL" id="MST96513.1"/>
    </source>
</evidence>
<organism evidence="1 2">
    <name type="scientific">Victivallis lenta</name>
    <dbReference type="NCBI Taxonomy" id="2606640"/>
    <lineage>
        <taxon>Bacteria</taxon>
        <taxon>Pseudomonadati</taxon>
        <taxon>Lentisphaerota</taxon>
        <taxon>Lentisphaeria</taxon>
        <taxon>Victivallales</taxon>
        <taxon>Victivallaceae</taxon>
        <taxon>Victivallis</taxon>
    </lineage>
</organism>
<evidence type="ECO:0000313" key="2">
    <source>
        <dbReference type="Proteomes" id="UP000435649"/>
    </source>
</evidence>
<comment type="caution">
    <text evidence="1">The sequence shown here is derived from an EMBL/GenBank/DDBJ whole genome shotgun (WGS) entry which is preliminary data.</text>
</comment>
<keyword evidence="2" id="KW-1185">Reference proteome</keyword>
<reference evidence="1 2" key="1">
    <citation type="submission" date="2019-08" db="EMBL/GenBank/DDBJ databases">
        <title>In-depth cultivation of the pig gut microbiome towards novel bacterial diversity and tailored functional studies.</title>
        <authorList>
            <person name="Wylensek D."/>
            <person name="Hitch T.C.A."/>
            <person name="Clavel T."/>
        </authorList>
    </citation>
    <scope>NUCLEOTIDE SEQUENCE [LARGE SCALE GENOMIC DNA]</scope>
    <source>
        <strain evidence="1 2">BBE-744-WT-12</strain>
    </source>
</reference>
<dbReference type="EMBL" id="VUNS01000004">
    <property type="protein sequence ID" value="MST96513.1"/>
    <property type="molecule type" value="Genomic_DNA"/>
</dbReference>
<protein>
    <recommendedName>
        <fullName evidence="3">Glycogen debranching enzyme</fullName>
    </recommendedName>
</protein>
<dbReference type="Proteomes" id="UP000435649">
    <property type="component" value="Unassembled WGS sequence"/>
</dbReference>
<sequence>MFSRIEGSFIATANIPDAATAFHGEPLSLLFGMCAGAMEFNNRVFLYRHDEPVRVNLNWIRDYILTLKGFRYTERDIRSFPDLLLERQHEKGFFYEIVAPLTDMHSGAPFRHDGREYRITSEECALREPGSRFGLCRLELEADIEYLMAEGVHMIWQATGDDEWLQRNLPRVEKGLRYIMTDPLRWDAEHQLAKRPRTLDTWDFLDREDSSWDRAVRPDDPMGIFHGDNTGLYNAKLLLAKLYRHLNDEAAAARHEEEAAALRERIMKHLWNGSFFRHFLPLDPVNYGVDETCQMSLSNAYALNRNILNFDERRSVIDAYRAMREKYRGELDDFRNLEPPYPCFKGMKPGAYVNGAIAPFVAGQLALGAFETGMEEYGVDILKRMGRKMLRDGKIAFLYDWEGRDIGGGPRCWCGAEIMHAECAGLAGVVDNDRLFRDVTLSPRFAAAREPEAHVRLEYAASGAAAEYHFTADYDKKQLGFELLSRHDHAKLRLFVPEEAGELRVSRNGEPADFREERVGAGRYAVVDAVIPQERVEITYA</sequence>
<dbReference type="InterPro" id="IPR012341">
    <property type="entry name" value="6hp_glycosidase-like_sf"/>
</dbReference>
<dbReference type="RefSeq" id="WP_154417239.1">
    <property type="nucleotide sequence ID" value="NZ_DBFCGB010000183.1"/>
</dbReference>
<dbReference type="AlphaFoldDB" id="A0A844G033"/>
<gene>
    <name evidence="1" type="ORF">FYJ85_05565</name>
</gene>
<name>A0A844G033_9BACT</name>
<dbReference type="SUPFAM" id="SSF48208">
    <property type="entry name" value="Six-hairpin glycosidases"/>
    <property type="match status" value="1"/>
</dbReference>
<dbReference type="Gene3D" id="1.50.10.10">
    <property type="match status" value="1"/>
</dbReference>
<proteinExistence type="predicted"/>